<accession>A0A3L8ST87</accession>
<evidence type="ECO:0000313" key="2">
    <source>
        <dbReference type="EMBL" id="RLW07787.1"/>
    </source>
</evidence>
<feature type="compositionally biased region" description="Basic and acidic residues" evidence="1">
    <location>
        <begin position="10"/>
        <end position="26"/>
    </location>
</feature>
<reference evidence="2 3" key="1">
    <citation type="journal article" date="2018" name="Proc. R. Soc. B">
        <title>A non-coding region near Follistatin controls head colour polymorphism in the Gouldian finch.</title>
        <authorList>
            <person name="Toomey M.B."/>
            <person name="Marques C.I."/>
            <person name="Andrade P."/>
            <person name="Araujo P.M."/>
            <person name="Sabatino S."/>
            <person name="Gazda M.A."/>
            <person name="Afonso S."/>
            <person name="Lopes R.J."/>
            <person name="Corbo J.C."/>
            <person name="Carneiro M."/>
        </authorList>
    </citation>
    <scope>NUCLEOTIDE SEQUENCE [LARGE SCALE GENOMIC DNA]</scope>
    <source>
        <strain evidence="2">Red01</strain>
        <tissue evidence="2">Muscle</tissue>
    </source>
</reference>
<comment type="caution">
    <text evidence="2">The sequence shown here is derived from an EMBL/GenBank/DDBJ whole genome shotgun (WGS) entry which is preliminary data.</text>
</comment>
<dbReference type="EMBL" id="QUSF01000007">
    <property type="protein sequence ID" value="RLW07787.1"/>
    <property type="molecule type" value="Genomic_DNA"/>
</dbReference>
<dbReference type="AlphaFoldDB" id="A0A3L8ST87"/>
<feature type="region of interest" description="Disordered" evidence="1">
    <location>
        <begin position="1"/>
        <end position="27"/>
    </location>
</feature>
<sequence>MAEGNSLLQEWKEKTRGPPKPERTGEIDMEYSNKSTGLEALQGDYVTMLQAGIQLPAPKQTDVEDTESLSTLRDKNDETTACLHVPPRLQI</sequence>
<gene>
    <name evidence="2" type="ORF">DV515_00003690</name>
</gene>
<organism evidence="2 3">
    <name type="scientific">Chloebia gouldiae</name>
    <name type="common">Gouldian finch</name>
    <name type="synonym">Erythrura gouldiae</name>
    <dbReference type="NCBI Taxonomy" id="44316"/>
    <lineage>
        <taxon>Eukaryota</taxon>
        <taxon>Metazoa</taxon>
        <taxon>Chordata</taxon>
        <taxon>Craniata</taxon>
        <taxon>Vertebrata</taxon>
        <taxon>Euteleostomi</taxon>
        <taxon>Archelosauria</taxon>
        <taxon>Archosauria</taxon>
        <taxon>Dinosauria</taxon>
        <taxon>Saurischia</taxon>
        <taxon>Theropoda</taxon>
        <taxon>Coelurosauria</taxon>
        <taxon>Aves</taxon>
        <taxon>Neognathae</taxon>
        <taxon>Neoaves</taxon>
        <taxon>Telluraves</taxon>
        <taxon>Australaves</taxon>
        <taxon>Passeriformes</taxon>
        <taxon>Passeroidea</taxon>
        <taxon>Passeridae</taxon>
        <taxon>Chloebia</taxon>
    </lineage>
</organism>
<evidence type="ECO:0000256" key="1">
    <source>
        <dbReference type="SAM" id="MobiDB-lite"/>
    </source>
</evidence>
<keyword evidence="3" id="KW-1185">Reference proteome</keyword>
<dbReference type="Proteomes" id="UP000276834">
    <property type="component" value="Unassembled WGS sequence"/>
</dbReference>
<name>A0A3L8ST87_CHLGU</name>
<protein>
    <submittedName>
        <fullName evidence="2">Uncharacterized protein</fullName>
    </submittedName>
</protein>
<evidence type="ECO:0000313" key="3">
    <source>
        <dbReference type="Proteomes" id="UP000276834"/>
    </source>
</evidence>
<proteinExistence type="predicted"/>